<keyword evidence="2" id="KW-1185">Reference proteome</keyword>
<dbReference type="RefSeq" id="WP_197455281.1">
    <property type="nucleotide sequence ID" value="NZ_CP037423.1"/>
</dbReference>
<accession>A0A518HVF6</accession>
<proteinExistence type="predicted"/>
<dbReference type="KEGG" id="snep:Enr13x_47070"/>
<protein>
    <submittedName>
        <fullName evidence="1">Uncharacterized protein</fullName>
    </submittedName>
</protein>
<organism evidence="1 2">
    <name type="scientific">Stieleria neptunia</name>
    <dbReference type="NCBI Taxonomy" id="2527979"/>
    <lineage>
        <taxon>Bacteria</taxon>
        <taxon>Pseudomonadati</taxon>
        <taxon>Planctomycetota</taxon>
        <taxon>Planctomycetia</taxon>
        <taxon>Pirellulales</taxon>
        <taxon>Pirellulaceae</taxon>
        <taxon>Stieleria</taxon>
    </lineage>
</organism>
<dbReference type="EMBL" id="CP037423">
    <property type="protein sequence ID" value="QDV44836.1"/>
    <property type="molecule type" value="Genomic_DNA"/>
</dbReference>
<sequence>MTTWIGTNQAGWDGNEIGFHSIQGCTGLVLQTDNWIAGWHVGGGGGGNDYMYTGQSKIAFLGPAFLAYVQAIHPNPWPGAGLMAGTNKLRIIHNGHDAWETEVEDFAGIFGYHGTTKGLNLRSKVGAVDSCDVVITKVRNDCQIRYKRTSKVQHTPQTPAQQLASPVMTIYKNGPLADRQPIAGPESHSAAVVRTDSNAGQFHRARWWSTSRHTV</sequence>
<evidence type="ECO:0000313" key="2">
    <source>
        <dbReference type="Proteomes" id="UP000319004"/>
    </source>
</evidence>
<dbReference type="Proteomes" id="UP000319004">
    <property type="component" value="Chromosome"/>
</dbReference>
<gene>
    <name evidence="1" type="ORF">Enr13x_47070</name>
</gene>
<name>A0A518HVF6_9BACT</name>
<reference evidence="1 2" key="1">
    <citation type="submission" date="2019-03" db="EMBL/GenBank/DDBJ databases">
        <title>Deep-cultivation of Planctomycetes and their phenomic and genomic characterization uncovers novel biology.</title>
        <authorList>
            <person name="Wiegand S."/>
            <person name="Jogler M."/>
            <person name="Boedeker C."/>
            <person name="Pinto D."/>
            <person name="Vollmers J."/>
            <person name="Rivas-Marin E."/>
            <person name="Kohn T."/>
            <person name="Peeters S.H."/>
            <person name="Heuer A."/>
            <person name="Rast P."/>
            <person name="Oberbeckmann S."/>
            <person name="Bunk B."/>
            <person name="Jeske O."/>
            <person name="Meyerdierks A."/>
            <person name="Storesund J.E."/>
            <person name="Kallscheuer N."/>
            <person name="Luecker S."/>
            <person name="Lage O.M."/>
            <person name="Pohl T."/>
            <person name="Merkel B.J."/>
            <person name="Hornburger P."/>
            <person name="Mueller R.-W."/>
            <person name="Bruemmer F."/>
            <person name="Labrenz M."/>
            <person name="Spormann A.M."/>
            <person name="Op den Camp H."/>
            <person name="Overmann J."/>
            <person name="Amann R."/>
            <person name="Jetten M.S.M."/>
            <person name="Mascher T."/>
            <person name="Medema M.H."/>
            <person name="Devos D.P."/>
            <person name="Kaster A.-K."/>
            <person name="Ovreas L."/>
            <person name="Rohde M."/>
            <person name="Galperin M.Y."/>
            <person name="Jogler C."/>
        </authorList>
    </citation>
    <scope>NUCLEOTIDE SEQUENCE [LARGE SCALE GENOMIC DNA]</scope>
    <source>
        <strain evidence="1 2">Enr13</strain>
    </source>
</reference>
<evidence type="ECO:0000313" key="1">
    <source>
        <dbReference type="EMBL" id="QDV44836.1"/>
    </source>
</evidence>
<dbReference type="AlphaFoldDB" id="A0A518HVF6"/>